<gene>
    <name evidence="1" type="ORF">PU560_03520</name>
</gene>
<dbReference type="EMBL" id="JARACI010000539">
    <property type="protein sequence ID" value="MDD9205537.1"/>
    <property type="molecule type" value="Genomic_DNA"/>
</dbReference>
<evidence type="ECO:0000313" key="2">
    <source>
        <dbReference type="Proteomes" id="UP001165561"/>
    </source>
</evidence>
<proteinExistence type="predicted"/>
<accession>A0ABT5TTZ8</accession>
<organism evidence="1 2">
    <name type="scientific">Georgenia halotolerans</name>
    <dbReference type="NCBI Taxonomy" id="3028317"/>
    <lineage>
        <taxon>Bacteria</taxon>
        <taxon>Bacillati</taxon>
        <taxon>Actinomycetota</taxon>
        <taxon>Actinomycetes</taxon>
        <taxon>Micrococcales</taxon>
        <taxon>Bogoriellaceae</taxon>
        <taxon>Georgenia</taxon>
    </lineage>
</organism>
<sequence length="194" mass="21614">MRRFVRTDPSSEETVELAKVVQLAELLEQYINENEAEIDEVHVFRAQSGAVQGVISRLLKDGLGFGEEVVIRPAHGLVTRARPDFFYALSPGRGVIAEVERGGTTTNNHDLKDLWKAHISPSAQHLFLIVPVVNWREDGSVREKPFQLVCHRLAAFFGDPRREVDVLSVHVLGYGGRALSDPVAFDSQISDSQE</sequence>
<dbReference type="Proteomes" id="UP001165561">
    <property type="component" value="Unassembled WGS sequence"/>
</dbReference>
<reference evidence="1" key="1">
    <citation type="submission" date="2023-02" db="EMBL/GenBank/DDBJ databases">
        <title>Georgenia sp.10Sc9-8, isolated from a soil sample collected from the Taklamakan desert.</title>
        <authorList>
            <person name="Liu S."/>
        </authorList>
    </citation>
    <scope>NUCLEOTIDE SEQUENCE</scope>
    <source>
        <strain evidence="1">10Sc9-8</strain>
    </source>
</reference>
<keyword evidence="2" id="KW-1185">Reference proteome</keyword>
<evidence type="ECO:0000313" key="1">
    <source>
        <dbReference type="EMBL" id="MDD9205537.1"/>
    </source>
</evidence>
<comment type="caution">
    <text evidence="1">The sequence shown here is derived from an EMBL/GenBank/DDBJ whole genome shotgun (WGS) entry which is preliminary data.</text>
</comment>
<name>A0ABT5TTZ8_9MICO</name>
<protein>
    <submittedName>
        <fullName evidence="1">Uncharacterized protein</fullName>
    </submittedName>
</protein>